<accession>A0A4R5LWZ6</accession>
<dbReference type="AlphaFoldDB" id="A0A4R5LWZ6"/>
<name>A0A4R5LWZ6_9GAMM</name>
<keyword evidence="2" id="KW-1185">Reference proteome</keyword>
<evidence type="ECO:0000313" key="1">
    <source>
        <dbReference type="EMBL" id="TDG15980.1"/>
    </source>
</evidence>
<organism evidence="1 2">
    <name type="scientific">Seongchinamella unica</name>
    <dbReference type="NCBI Taxonomy" id="2547392"/>
    <lineage>
        <taxon>Bacteria</taxon>
        <taxon>Pseudomonadati</taxon>
        <taxon>Pseudomonadota</taxon>
        <taxon>Gammaproteobacteria</taxon>
        <taxon>Cellvibrionales</taxon>
        <taxon>Halieaceae</taxon>
        <taxon>Seongchinamella</taxon>
    </lineage>
</organism>
<evidence type="ECO:0008006" key="3">
    <source>
        <dbReference type="Google" id="ProtNLM"/>
    </source>
</evidence>
<reference evidence="1 2" key="1">
    <citation type="submission" date="2019-03" db="EMBL/GenBank/DDBJ databases">
        <title>Seongchinamella monodicae gen. nov., sp. nov., a novel member of the Gammaproteobacteria isolated from a tidal mudflat of beach.</title>
        <authorList>
            <person name="Yang H.G."/>
            <person name="Kang J.W."/>
            <person name="Lee S.D."/>
        </authorList>
    </citation>
    <scope>NUCLEOTIDE SEQUENCE [LARGE SCALE GENOMIC DNA]</scope>
    <source>
        <strain evidence="1 2">GH4-78</strain>
    </source>
</reference>
<dbReference type="Proteomes" id="UP000295554">
    <property type="component" value="Unassembled WGS sequence"/>
</dbReference>
<gene>
    <name evidence="1" type="ORF">E2F43_07080</name>
</gene>
<sequence>MLQKSSNSRIGKVWLAPVFVGFWLASLVHAAFTTTVPVSERLAGDVAVSNFPVALALEEFRLLLTEPQVLFLGPERIGLRVAFQAYDHRPAQGVAISETGQAMLSGRVAYDAGAGEVLLHDPRLEQLNFDRDNAVTRQFTDLLRAAWSDRVSNPMRSTLPPHPYLQPFKANITDILYDGSHISLVLAY</sequence>
<evidence type="ECO:0000313" key="2">
    <source>
        <dbReference type="Proteomes" id="UP000295554"/>
    </source>
</evidence>
<dbReference type="RefSeq" id="WP_133210968.1">
    <property type="nucleotide sequence ID" value="NZ_SMSE01000001.1"/>
</dbReference>
<dbReference type="OrthoDB" id="5734749at2"/>
<proteinExistence type="predicted"/>
<comment type="caution">
    <text evidence="1">The sequence shown here is derived from an EMBL/GenBank/DDBJ whole genome shotgun (WGS) entry which is preliminary data.</text>
</comment>
<protein>
    <recommendedName>
        <fullName evidence="3">DUF1439 domain-containing protein</fullName>
    </recommendedName>
</protein>
<dbReference type="EMBL" id="SMSE01000001">
    <property type="protein sequence ID" value="TDG15980.1"/>
    <property type="molecule type" value="Genomic_DNA"/>
</dbReference>